<organism evidence="1 2">
    <name type="scientific">Riccia fluitans</name>
    <dbReference type="NCBI Taxonomy" id="41844"/>
    <lineage>
        <taxon>Eukaryota</taxon>
        <taxon>Viridiplantae</taxon>
        <taxon>Streptophyta</taxon>
        <taxon>Embryophyta</taxon>
        <taxon>Marchantiophyta</taxon>
        <taxon>Marchantiopsida</taxon>
        <taxon>Marchantiidae</taxon>
        <taxon>Marchantiales</taxon>
        <taxon>Ricciaceae</taxon>
        <taxon>Riccia</taxon>
    </lineage>
</organism>
<dbReference type="AlphaFoldDB" id="A0ABD1XW09"/>
<dbReference type="Proteomes" id="UP001605036">
    <property type="component" value="Unassembled WGS sequence"/>
</dbReference>
<reference evidence="1 2" key="1">
    <citation type="submission" date="2024-09" db="EMBL/GenBank/DDBJ databases">
        <title>Chromosome-scale assembly of Riccia fluitans.</title>
        <authorList>
            <person name="Paukszto L."/>
            <person name="Sawicki J."/>
            <person name="Karawczyk K."/>
            <person name="Piernik-Szablinska J."/>
            <person name="Szczecinska M."/>
            <person name="Mazdziarz M."/>
        </authorList>
    </citation>
    <scope>NUCLEOTIDE SEQUENCE [LARGE SCALE GENOMIC DNA]</scope>
    <source>
        <strain evidence="1">Rf_01</strain>
        <tissue evidence="1">Aerial parts of the thallus</tissue>
    </source>
</reference>
<gene>
    <name evidence="1" type="ORF">R1flu_023793</name>
</gene>
<protein>
    <submittedName>
        <fullName evidence="1">Uncharacterized protein</fullName>
    </submittedName>
</protein>
<sequence length="91" mass="10469">MRRRSESHQIRLGGLFSAAGNNRYSVTHFLSLSIKRKYKMTVWLNCRKYQIALQSRKCCSVAPLEGGQWAERRLCQPLETPPVTTQECAII</sequence>
<evidence type="ECO:0000313" key="2">
    <source>
        <dbReference type="Proteomes" id="UP001605036"/>
    </source>
</evidence>
<accession>A0ABD1XW09</accession>
<comment type="caution">
    <text evidence="1">The sequence shown here is derived from an EMBL/GenBank/DDBJ whole genome shotgun (WGS) entry which is preliminary data.</text>
</comment>
<proteinExistence type="predicted"/>
<keyword evidence="2" id="KW-1185">Reference proteome</keyword>
<evidence type="ECO:0000313" key="1">
    <source>
        <dbReference type="EMBL" id="KAL2612101.1"/>
    </source>
</evidence>
<dbReference type="EMBL" id="JBHFFA010000007">
    <property type="protein sequence ID" value="KAL2612101.1"/>
    <property type="molecule type" value="Genomic_DNA"/>
</dbReference>
<name>A0ABD1XW09_9MARC</name>